<dbReference type="GO" id="GO:0032259">
    <property type="term" value="P:methylation"/>
    <property type="evidence" value="ECO:0007669"/>
    <property type="project" value="UniProtKB-KW"/>
</dbReference>
<dbReference type="AlphaFoldDB" id="A0A1B4XDV2"/>
<evidence type="ECO:0000256" key="4">
    <source>
        <dbReference type="ARBA" id="ARBA00022691"/>
    </source>
</evidence>
<dbReference type="Pfam" id="PF02353">
    <property type="entry name" value="CMAS"/>
    <property type="match status" value="1"/>
</dbReference>
<keyword evidence="3" id="KW-0808">Transferase</keyword>
<dbReference type="PANTHER" id="PTHR43667">
    <property type="entry name" value="CYCLOPROPANE-FATTY-ACYL-PHOSPHOLIPID SYNTHASE"/>
    <property type="match status" value="1"/>
</dbReference>
<dbReference type="Pfam" id="PF25371">
    <property type="entry name" value="DUF7884"/>
    <property type="match status" value="1"/>
</dbReference>
<dbReference type="PIRSF" id="PIRSF003085">
    <property type="entry name" value="CMAS"/>
    <property type="match status" value="1"/>
</dbReference>
<accession>A0A1B4XDV2</accession>
<dbReference type="EMBL" id="AP014879">
    <property type="protein sequence ID" value="BAV32994.1"/>
    <property type="molecule type" value="Genomic_DNA"/>
</dbReference>
<evidence type="ECO:0000313" key="8">
    <source>
        <dbReference type="Proteomes" id="UP000243180"/>
    </source>
</evidence>
<dbReference type="KEGG" id="slim:SCL_0672"/>
<dbReference type="PANTHER" id="PTHR43667:SF1">
    <property type="entry name" value="CYCLOPROPANE-FATTY-ACYL-PHOSPHOLIPID SYNTHASE"/>
    <property type="match status" value="1"/>
</dbReference>
<keyword evidence="8" id="KW-1185">Reference proteome</keyword>
<evidence type="ECO:0000256" key="2">
    <source>
        <dbReference type="ARBA" id="ARBA00022603"/>
    </source>
</evidence>
<dbReference type="Proteomes" id="UP000243180">
    <property type="component" value="Chromosome"/>
</dbReference>
<dbReference type="GO" id="GO:0008610">
    <property type="term" value="P:lipid biosynthetic process"/>
    <property type="evidence" value="ECO:0007669"/>
    <property type="project" value="InterPro"/>
</dbReference>
<evidence type="ECO:0000256" key="1">
    <source>
        <dbReference type="ARBA" id="ARBA00010815"/>
    </source>
</evidence>
<dbReference type="Gene3D" id="3.40.50.150">
    <property type="entry name" value="Vaccinia Virus protein VP39"/>
    <property type="match status" value="1"/>
</dbReference>
<protein>
    <submittedName>
        <fullName evidence="7">Cyclopropane-fatty-acyl-phospholipid synthase</fullName>
    </submittedName>
</protein>
<keyword evidence="5" id="KW-0443">Lipid metabolism</keyword>
<dbReference type="RefSeq" id="WP_197702694.1">
    <property type="nucleotide sequence ID" value="NZ_AP014879.1"/>
</dbReference>
<evidence type="ECO:0000313" key="7">
    <source>
        <dbReference type="EMBL" id="BAV32994.1"/>
    </source>
</evidence>
<organism evidence="7 8">
    <name type="scientific">Sulfuricaulis limicola</name>
    <dbReference type="NCBI Taxonomy" id="1620215"/>
    <lineage>
        <taxon>Bacteria</taxon>
        <taxon>Pseudomonadati</taxon>
        <taxon>Pseudomonadota</taxon>
        <taxon>Gammaproteobacteria</taxon>
        <taxon>Acidiferrobacterales</taxon>
        <taxon>Acidiferrobacteraceae</taxon>
        <taxon>Sulfuricaulis</taxon>
    </lineage>
</organism>
<dbReference type="InterPro" id="IPR050723">
    <property type="entry name" value="CFA/CMAS"/>
</dbReference>
<feature type="domain" description="DUF7884" evidence="6">
    <location>
        <begin position="44"/>
        <end position="123"/>
    </location>
</feature>
<evidence type="ECO:0000256" key="3">
    <source>
        <dbReference type="ARBA" id="ARBA00022679"/>
    </source>
</evidence>
<evidence type="ECO:0000256" key="5">
    <source>
        <dbReference type="ARBA" id="ARBA00023098"/>
    </source>
</evidence>
<keyword evidence="2" id="KW-0489">Methyltransferase</keyword>
<name>A0A1B4XDV2_9GAMM</name>
<dbReference type="FunCoup" id="A0A1B4XDV2">
    <property type="interactions" value="306"/>
</dbReference>
<evidence type="ECO:0000259" key="6">
    <source>
        <dbReference type="Pfam" id="PF25371"/>
    </source>
</evidence>
<dbReference type="InterPro" id="IPR029063">
    <property type="entry name" value="SAM-dependent_MTases_sf"/>
</dbReference>
<sequence>MEKDAQKSRLTSLNIPALTGGRVGSGPLSSSSRVSVLDRWMARKLLDLLGDPPLTFVLWNGETIPSVDKPSVARVHFRDGEVLQKLLVNPALHFGDLYSAGRIEVEGDLVEFLVLAYRTAGSSPKYQKLKEAQTRLFNRPRSNRLTDSRDNIHHHYDIGNDFYELWLDCEAMQYTCAYFPTPDLTLEQAQRAKMDHVCRKLQLKPGDRVVEAGCGWGGLALHMAQHYGVRVRSYNISHQQILYARERARAAGLGDSVEYVEDDYRNISGEFDVFVSVGMLEHVGRDNYVALGDVINRCLAPHGRGLIHSIGRNKPERLNAWIEKRIFPGGYPPALSEMMDIFEPHDFSVLDIENLRLHYARTLEHWFERFEQSAEKIEKKYDSAFVRAWRLYLAGSIAGFTAGTMQLFQVLFTRAANNDLPWSRAHLYKFE</sequence>
<dbReference type="SUPFAM" id="SSF53335">
    <property type="entry name" value="S-adenosyl-L-methionine-dependent methyltransferases"/>
    <property type="match status" value="1"/>
</dbReference>
<dbReference type="InParanoid" id="A0A1B4XDV2"/>
<dbReference type="GO" id="GO:0008168">
    <property type="term" value="F:methyltransferase activity"/>
    <property type="evidence" value="ECO:0007669"/>
    <property type="project" value="UniProtKB-KW"/>
</dbReference>
<dbReference type="InterPro" id="IPR057206">
    <property type="entry name" value="DUF7884"/>
</dbReference>
<proteinExistence type="inferred from homology"/>
<keyword evidence="4" id="KW-0949">S-adenosyl-L-methionine</keyword>
<gene>
    <name evidence="7" type="ORF">SCL_0672</name>
</gene>
<comment type="similarity">
    <text evidence="1">Belongs to the CFA/CMAS family.</text>
</comment>
<reference evidence="7 8" key="1">
    <citation type="submission" date="2015-05" db="EMBL/GenBank/DDBJ databases">
        <title>Complete genome sequence of a sulfur-oxidizing gammaproteobacterium strain HA5.</title>
        <authorList>
            <person name="Miura A."/>
            <person name="Kojima H."/>
            <person name="Fukui M."/>
        </authorList>
    </citation>
    <scope>NUCLEOTIDE SEQUENCE [LARGE SCALE GENOMIC DNA]</scope>
    <source>
        <strain evidence="7 8">HA5</strain>
    </source>
</reference>
<dbReference type="CDD" id="cd02440">
    <property type="entry name" value="AdoMet_MTases"/>
    <property type="match status" value="1"/>
</dbReference>
<dbReference type="InterPro" id="IPR003333">
    <property type="entry name" value="CMAS"/>
</dbReference>